<evidence type="ECO:0000256" key="2">
    <source>
        <dbReference type="ARBA" id="ARBA00022527"/>
    </source>
</evidence>
<feature type="binding site" evidence="7">
    <location>
        <position position="45"/>
    </location>
    <ligand>
        <name>ATP</name>
        <dbReference type="ChEBI" id="CHEBI:30616"/>
    </ligand>
</feature>
<name>A0A660LFQ5_9ACTN</name>
<dbReference type="Pfam" id="PF00069">
    <property type="entry name" value="Pkinase"/>
    <property type="match status" value="1"/>
</dbReference>
<keyword evidence="4 7" id="KW-0547">Nucleotide-binding</keyword>
<dbReference type="PIRSF" id="PIRSF000654">
    <property type="entry name" value="Integrin-linked_kinase"/>
    <property type="match status" value="1"/>
</dbReference>
<dbReference type="EC" id="2.7.11.1" evidence="1"/>
<evidence type="ECO:0000313" key="9">
    <source>
        <dbReference type="EMBL" id="RKQ91541.1"/>
    </source>
</evidence>
<dbReference type="CDD" id="cd14014">
    <property type="entry name" value="STKc_PknB_like"/>
    <property type="match status" value="1"/>
</dbReference>
<evidence type="ECO:0000256" key="1">
    <source>
        <dbReference type="ARBA" id="ARBA00012513"/>
    </source>
</evidence>
<feature type="domain" description="Protein kinase" evidence="8">
    <location>
        <begin position="17"/>
        <end position="270"/>
    </location>
</feature>
<dbReference type="OrthoDB" id="4061614at2"/>
<dbReference type="PANTHER" id="PTHR43289:SF6">
    <property type="entry name" value="SERINE_THREONINE-PROTEIN KINASE NEKL-3"/>
    <property type="match status" value="1"/>
</dbReference>
<comment type="caution">
    <text evidence="9">The sequence shown here is derived from an EMBL/GenBank/DDBJ whole genome shotgun (WGS) entry which is preliminary data.</text>
</comment>
<reference evidence="9 10" key="1">
    <citation type="submission" date="2018-10" db="EMBL/GenBank/DDBJ databases">
        <title>Genomic Encyclopedia of Archaeal and Bacterial Type Strains, Phase II (KMG-II): from individual species to whole genera.</title>
        <authorList>
            <person name="Goeker M."/>
        </authorList>
    </citation>
    <scope>NUCLEOTIDE SEQUENCE [LARGE SCALE GENOMIC DNA]</scope>
    <source>
        <strain evidence="9 10">DSM 14954</strain>
    </source>
</reference>
<dbReference type="AlphaFoldDB" id="A0A660LFQ5"/>
<proteinExistence type="predicted"/>
<dbReference type="PROSITE" id="PS50011">
    <property type="entry name" value="PROTEIN_KINASE_DOM"/>
    <property type="match status" value="1"/>
</dbReference>
<dbReference type="InterPro" id="IPR000719">
    <property type="entry name" value="Prot_kinase_dom"/>
</dbReference>
<keyword evidence="5 9" id="KW-0418">Kinase</keyword>
<protein>
    <recommendedName>
        <fullName evidence="1">non-specific serine/threonine protein kinase</fullName>
        <ecNumber evidence="1">2.7.11.1</ecNumber>
    </recommendedName>
</protein>
<dbReference type="SUPFAM" id="SSF56112">
    <property type="entry name" value="Protein kinase-like (PK-like)"/>
    <property type="match status" value="1"/>
</dbReference>
<keyword evidence="2" id="KW-0723">Serine/threonine-protein kinase</keyword>
<dbReference type="InterPro" id="IPR017441">
    <property type="entry name" value="Protein_kinase_ATP_BS"/>
</dbReference>
<dbReference type="GO" id="GO:0004674">
    <property type="term" value="F:protein serine/threonine kinase activity"/>
    <property type="evidence" value="ECO:0007669"/>
    <property type="project" value="UniProtKB-KW"/>
</dbReference>
<dbReference type="Gene3D" id="3.30.200.20">
    <property type="entry name" value="Phosphorylase Kinase, domain 1"/>
    <property type="match status" value="1"/>
</dbReference>
<evidence type="ECO:0000256" key="6">
    <source>
        <dbReference type="ARBA" id="ARBA00022840"/>
    </source>
</evidence>
<dbReference type="Gene3D" id="1.10.510.10">
    <property type="entry name" value="Transferase(Phosphotransferase) domain 1"/>
    <property type="match status" value="1"/>
</dbReference>
<keyword evidence="10" id="KW-1185">Reference proteome</keyword>
<dbReference type="EMBL" id="RBIL01000001">
    <property type="protein sequence ID" value="RKQ91541.1"/>
    <property type="molecule type" value="Genomic_DNA"/>
</dbReference>
<dbReference type="SMART" id="SM00220">
    <property type="entry name" value="S_TKc"/>
    <property type="match status" value="1"/>
</dbReference>
<dbReference type="PROSITE" id="PS00108">
    <property type="entry name" value="PROTEIN_KINASE_ST"/>
    <property type="match status" value="1"/>
</dbReference>
<evidence type="ECO:0000256" key="3">
    <source>
        <dbReference type="ARBA" id="ARBA00022679"/>
    </source>
</evidence>
<sequence length="275" mass="28816">MPEIALEPRPGDSVGPYRITRTIGRGRMGIVFEGVADGGGPVAVKVVTTELSQDEVFVRRFQREVAAAQKISHPHVVPVLDAGESGGLPYLVQELIPGGSLHERIEGSGTLDLATTVRLLTGPAEGIDALHGSGLVHRDIKPANILLDGDHAYVTDFGLAKDSQASNLTRPGQALGSLDYMAPEQIRGEDVSAATDIYALGCVIHECLTGTPPFGGRPSMRVLFAHLQEAPPDLSEAGIDPAAAKAINRALEKEPEDRPASAAGYLKAVAKAAGI</sequence>
<evidence type="ECO:0000256" key="4">
    <source>
        <dbReference type="ARBA" id="ARBA00022741"/>
    </source>
</evidence>
<dbReference type="InterPro" id="IPR011009">
    <property type="entry name" value="Kinase-like_dom_sf"/>
</dbReference>
<keyword evidence="6 7" id="KW-0067">ATP-binding</keyword>
<evidence type="ECO:0000259" key="8">
    <source>
        <dbReference type="PROSITE" id="PS50011"/>
    </source>
</evidence>
<keyword evidence="3" id="KW-0808">Transferase</keyword>
<gene>
    <name evidence="9" type="ORF">C8N24_1363</name>
</gene>
<dbReference type="RefSeq" id="WP_121249239.1">
    <property type="nucleotide sequence ID" value="NZ_RBIL01000001.1"/>
</dbReference>
<dbReference type="GO" id="GO:0005524">
    <property type="term" value="F:ATP binding"/>
    <property type="evidence" value="ECO:0007669"/>
    <property type="project" value="UniProtKB-UniRule"/>
</dbReference>
<dbReference type="InterPro" id="IPR008271">
    <property type="entry name" value="Ser/Thr_kinase_AS"/>
</dbReference>
<dbReference type="Proteomes" id="UP000278962">
    <property type="component" value="Unassembled WGS sequence"/>
</dbReference>
<accession>A0A660LFQ5</accession>
<dbReference type="PANTHER" id="PTHR43289">
    <property type="entry name" value="MITOGEN-ACTIVATED PROTEIN KINASE KINASE KINASE 20-RELATED"/>
    <property type="match status" value="1"/>
</dbReference>
<evidence type="ECO:0000313" key="10">
    <source>
        <dbReference type="Proteomes" id="UP000278962"/>
    </source>
</evidence>
<dbReference type="PROSITE" id="PS00107">
    <property type="entry name" value="PROTEIN_KINASE_ATP"/>
    <property type="match status" value="1"/>
</dbReference>
<evidence type="ECO:0000256" key="7">
    <source>
        <dbReference type="PROSITE-ProRule" id="PRU10141"/>
    </source>
</evidence>
<organism evidence="9 10">
    <name type="scientific">Solirubrobacter pauli</name>
    <dbReference type="NCBI Taxonomy" id="166793"/>
    <lineage>
        <taxon>Bacteria</taxon>
        <taxon>Bacillati</taxon>
        <taxon>Actinomycetota</taxon>
        <taxon>Thermoleophilia</taxon>
        <taxon>Solirubrobacterales</taxon>
        <taxon>Solirubrobacteraceae</taxon>
        <taxon>Solirubrobacter</taxon>
    </lineage>
</organism>
<evidence type="ECO:0000256" key="5">
    <source>
        <dbReference type="ARBA" id="ARBA00022777"/>
    </source>
</evidence>